<proteinExistence type="predicted"/>
<keyword evidence="3" id="KW-1185">Reference proteome</keyword>
<evidence type="ECO:0000313" key="2">
    <source>
        <dbReference type="EMBL" id="CAD7244152.1"/>
    </source>
</evidence>
<gene>
    <name evidence="2" type="ORF">DSTB1V02_LOCUS4054</name>
</gene>
<dbReference type="EMBL" id="LR900090">
    <property type="protein sequence ID" value="CAD7244152.1"/>
    <property type="molecule type" value="Genomic_DNA"/>
</dbReference>
<dbReference type="Proteomes" id="UP000677054">
    <property type="component" value="Unassembled WGS sequence"/>
</dbReference>
<dbReference type="AlphaFoldDB" id="A0A7R9A1G3"/>
<reference evidence="2" key="1">
    <citation type="submission" date="2020-11" db="EMBL/GenBank/DDBJ databases">
        <authorList>
            <person name="Tran Van P."/>
        </authorList>
    </citation>
    <scope>NUCLEOTIDE SEQUENCE</scope>
</reference>
<dbReference type="EMBL" id="CAJPEV010000573">
    <property type="protein sequence ID" value="CAG0886572.1"/>
    <property type="molecule type" value="Genomic_DNA"/>
</dbReference>
<feature type="compositionally biased region" description="Polar residues" evidence="1">
    <location>
        <begin position="17"/>
        <end position="30"/>
    </location>
</feature>
<evidence type="ECO:0000313" key="3">
    <source>
        <dbReference type="Proteomes" id="UP000677054"/>
    </source>
</evidence>
<evidence type="ECO:0000256" key="1">
    <source>
        <dbReference type="SAM" id="MobiDB-lite"/>
    </source>
</evidence>
<feature type="non-terminal residue" evidence="2">
    <location>
        <position position="1"/>
    </location>
</feature>
<organism evidence="2">
    <name type="scientific">Darwinula stevensoni</name>
    <dbReference type="NCBI Taxonomy" id="69355"/>
    <lineage>
        <taxon>Eukaryota</taxon>
        <taxon>Metazoa</taxon>
        <taxon>Ecdysozoa</taxon>
        <taxon>Arthropoda</taxon>
        <taxon>Crustacea</taxon>
        <taxon>Oligostraca</taxon>
        <taxon>Ostracoda</taxon>
        <taxon>Podocopa</taxon>
        <taxon>Podocopida</taxon>
        <taxon>Darwinulocopina</taxon>
        <taxon>Darwinuloidea</taxon>
        <taxon>Darwinulidae</taxon>
        <taxon>Darwinula</taxon>
    </lineage>
</organism>
<protein>
    <submittedName>
        <fullName evidence="2">Uncharacterized protein</fullName>
    </submittedName>
</protein>
<feature type="region of interest" description="Disordered" evidence="1">
    <location>
        <begin position="83"/>
        <end position="102"/>
    </location>
</feature>
<accession>A0A7R9A1G3</accession>
<sequence>MKVPGEERMSNGGMYGSVQSLHEGNDSISNVLKRDDGITRSFSSGALSQEEKENKRRRGARGSPSYSPDESLLFGVSFQPGPSGIMAASTSPTSSFGPQFPPQLGPPVGIAFARAIAHKCCPSILTRFTREARWV</sequence>
<feature type="region of interest" description="Disordered" evidence="1">
    <location>
        <begin position="1"/>
        <end position="78"/>
    </location>
</feature>
<name>A0A7R9A1G3_9CRUS</name>